<keyword evidence="2" id="KW-1185">Reference proteome</keyword>
<dbReference type="Proteomes" id="UP001140087">
    <property type="component" value="Unassembled WGS sequence"/>
</dbReference>
<gene>
    <name evidence="1" type="ORF">H4R21_001912</name>
</gene>
<name>A0ACC1L9T8_9FUNG</name>
<evidence type="ECO:0000313" key="1">
    <source>
        <dbReference type="EMBL" id="KAJ2803746.1"/>
    </source>
</evidence>
<reference evidence="1" key="1">
    <citation type="submission" date="2022-07" db="EMBL/GenBank/DDBJ databases">
        <title>Phylogenomic reconstructions and comparative analyses of Kickxellomycotina fungi.</title>
        <authorList>
            <person name="Reynolds N.K."/>
            <person name="Stajich J.E."/>
            <person name="Barry K."/>
            <person name="Grigoriev I.V."/>
            <person name="Crous P."/>
            <person name="Smith M.E."/>
        </authorList>
    </citation>
    <scope>NUCLEOTIDE SEQUENCE</scope>
    <source>
        <strain evidence="1">BCRC 34780</strain>
    </source>
</reference>
<accession>A0ACC1L9T8</accession>
<sequence length="69" mass="7600">MSAPRAPRPQLTLELPKPEIALQPQAWVPATKLASVFAAQPADVSVYCSQCKVFYASPIAFFEHIPRCD</sequence>
<dbReference type="EMBL" id="JANBUN010000442">
    <property type="protein sequence ID" value="KAJ2803746.1"/>
    <property type="molecule type" value="Genomic_DNA"/>
</dbReference>
<comment type="caution">
    <text evidence="1">The sequence shown here is derived from an EMBL/GenBank/DDBJ whole genome shotgun (WGS) entry which is preliminary data.</text>
</comment>
<organism evidence="1 2">
    <name type="scientific">Coemansia helicoidea</name>
    <dbReference type="NCBI Taxonomy" id="1286919"/>
    <lineage>
        <taxon>Eukaryota</taxon>
        <taxon>Fungi</taxon>
        <taxon>Fungi incertae sedis</taxon>
        <taxon>Zoopagomycota</taxon>
        <taxon>Kickxellomycotina</taxon>
        <taxon>Kickxellomycetes</taxon>
        <taxon>Kickxellales</taxon>
        <taxon>Kickxellaceae</taxon>
        <taxon>Coemansia</taxon>
    </lineage>
</organism>
<protein>
    <submittedName>
        <fullName evidence="1">Uncharacterized protein</fullName>
    </submittedName>
</protein>
<proteinExistence type="predicted"/>
<evidence type="ECO:0000313" key="2">
    <source>
        <dbReference type="Proteomes" id="UP001140087"/>
    </source>
</evidence>